<sequence>MAATMQQTPVIPPRPSRNQDKGDSSSSTSSLPKVPPRPASKRLTDRSISPNPDRFAPSPLSAGIPLKSPKSIRFSDHNGSSESIERPGSVSMPSLGEEGREYSAMTEEFEGEKKPEQTSTVAHDLKLHAPKPSLPAQSATQRVQAVTRTDSERAASYGIGRPTSSEGIKKKASTSFSATESQPGDEEEDEHGIPEIGQRVPMNPHLGDVQAPSPAPGSEEFRHHHRRHSSRGGPPGSYGLHGHGVAPQDKLDKQYYEKNPHIYDRENKTPLHDRQNDFAMSSNDLNKLVRDTPSRAGGGKPEYHATPTDEVGFQASEEYASRISSPRSADAEKQRGLSFKSEITGPDGEKTVHVDDPEHPQYRSPGDIETAVDDEDNEYVAPILASDEVSKDNKRYKQQPAVHPPLERRGSANEMEEPTSQPSSRPTSIYKENYSQEFSSTPLEDVKEYEPLFSEEAKKEEQKRSEGNKARHYFPSKDVWEDAPNSVHYTAEVSTPDVNEKPRTLSGGPEDRPKTPAHLFAQRQEELAEQEIQGPQDVKTSRSQEKQIWAPQPESDSFLAKKRPAPSQRFPSRDVWEDVPESQLYETTVSSEQQEESKQEESKPEVSSQKPAIPERPKPKQTPSDEAVKTRPPVSDKPKPQIPPRPAKSSPGASEAAKAKPPVPSRPVGGKIAALQAGFMSDLNKRLQIGPQAPKKEEPKPQEDLTEEKEKAPLSDARKGRARGPQRRAPAKSPAAPEPSKTSAVSLSFSIPQTLWSVDPDSGSLAVVGEDTPAPVVEQEEKVEPVKEEAEVKVEEPIQEPVQEHIPEPVAELVEEPVEKPTEKPIEQPVDEPKVETLEETKPIEEKTEAPDKEEPEVKLVEPPKVEPAEVPEEPKV</sequence>
<feature type="compositionally biased region" description="Basic and acidic residues" evidence="1">
    <location>
        <begin position="626"/>
        <end position="639"/>
    </location>
</feature>
<evidence type="ECO:0000313" key="2">
    <source>
        <dbReference type="EMBL" id="KAH6900726.1"/>
    </source>
</evidence>
<feature type="compositionally biased region" description="Basic and acidic residues" evidence="1">
    <location>
        <begin position="347"/>
        <end position="361"/>
    </location>
</feature>
<feature type="compositionally biased region" description="Polar residues" evidence="1">
    <location>
        <begin position="173"/>
        <end position="182"/>
    </location>
</feature>
<feature type="compositionally biased region" description="Basic and acidic residues" evidence="1">
    <location>
        <begin position="498"/>
        <end position="514"/>
    </location>
</feature>
<dbReference type="AlphaFoldDB" id="A0A9P8WLR2"/>
<feature type="compositionally biased region" description="Polar residues" evidence="1">
    <location>
        <begin position="745"/>
        <end position="756"/>
    </location>
</feature>
<accession>A0A9P8WLR2</accession>
<feature type="compositionally biased region" description="Basic residues" evidence="1">
    <location>
        <begin position="720"/>
        <end position="730"/>
    </location>
</feature>
<feature type="compositionally biased region" description="Low complexity" evidence="1">
    <location>
        <begin position="731"/>
        <end position="744"/>
    </location>
</feature>
<reference evidence="2 3" key="1">
    <citation type="journal article" date="2021" name="Nat. Commun.">
        <title>Genetic determinants of endophytism in the Arabidopsis root mycobiome.</title>
        <authorList>
            <person name="Mesny F."/>
            <person name="Miyauchi S."/>
            <person name="Thiergart T."/>
            <person name="Pickel B."/>
            <person name="Atanasova L."/>
            <person name="Karlsson M."/>
            <person name="Huettel B."/>
            <person name="Barry K.W."/>
            <person name="Haridas S."/>
            <person name="Chen C."/>
            <person name="Bauer D."/>
            <person name="Andreopoulos W."/>
            <person name="Pangilinan J."/>
            <person name="LaButti K."/>
            <person name="Riley R."/>
            <person name="Lipzen A."/>
            <person name="Clum A."/>
            <person name="Drula E."/>
            <person name="Henrissat B."/>
            <person name="Kohler A."/>
            <person name="Grigoriev I.V."/>
            <person name="Martin F.M."/>
            <person name="Hacquard S."/>
        </authorList>
    </citation>
    <scope>NUCLEOTIDE SEQUENCE [LARGE SCALE GENOMIC DNA]</scope>
    <source>
        <strain evidence="2 3">MPI-CAGE-CH-0241</strain>
    </source>
</reference>
<evidence type="ECO:0000313" key="3">
    <source>
        <dbReference type="Proteomes" id="UP000777438"/>
    </source>
</evidence>
<feature type="compositionally biased region" description="Polar residues" evidence="1">
    <location>
        <begin position="433"/>
        <end position="442"/>
    </location>
</feature>
<dbReference type="Proteomes" id="UP000777438">
    <property type="component" value="Unassembled WGS sequence"/>
</dbReference>
<feature type="compositionally biased region" description="Basic and acidic residues" evidence="1">
    <location>
        <begin position="595"/>
        <end position="604"/>
    </location>
</feature>
<dbReference type="InterPro" id="IPR021582">
    <property type="entry name" value="Aim21"/>
</dbReference>
<protein>
    <submittedName>
        <fullName evidence="2">Altered inheritance of mitochondria protein 21</fullName>
    </submittedName>
</protein>
<feature type="region of interest" description="Disordered" evidence="1">
    <location>
        <begin position="1"/>
        <end position="877"/>
    </location>
</feature>
<feature type="compositionally biased region" description="Basic and acidic residues" evidence="1">
    <location>
        <begin position="779"/>
        <end position="807"/>
    </location>
</feature>
<feature type="compositionally biased region" description="Basic and acidic residues" evidence="1">
    <location>
        <begin position="694"/>
        <end position="719"/>
    </location>
</feature>
<keyword evidence="3" id="KW-1185">Reference proteome</keyword>
<feature type="compositionally biased region" description="Basic and acidic residues" evidence="1">
    <location>
        <begin position="444"/>
        <end position="469"/>
    </location>
</feature>
<feature type="compositionally biased region" description="Polar residues" evidence="1">
    <location>
        <begin position="135"/>
        <end position="148"/>
    </location>
</feature>
<evidence type="ECO:0000256" key="1">
    <source>
        <dbReference type="SAM" id="MobiDB-lite"/>
    </source>
</evidence>
<dbReference type="Pfam" id="PF11489">
    <property type="entry name" value="Aim21"/>
    <property type="match status" value="1"/>
</dbReference>
<organism evidence="2 3">
    <name type="scientific">Thelonectria olida</name>
    <dbReference type="NCBI Taxonomy" id="1576542"/>
    <lineage>
        <taxon>Eukaryota</taxon>
        <taxon>Fungi</taxon>
        <taxon>Dikarya</taxon>
        <taxon>Ascomycota</taxon>
        <taxon>Pezizomycotina</taxon>
        <taxon>Sordariomycetes</taxon>
        <taxon>Hypocreomycetidae</taxon>
        <taxon>Hypocreales</taxon>
        <taxon>Nectriaceae</taxon>
        <taxon>Thelonectria</taxon>
    </lineage>
</organism>
<comment type="caution">
    <text evidence="2">The sequence shown here is derived from an EMBL/GenBank/DDBJ whole genome shotgun (WGS) entry which is preliminary data.</text>
</comment>
<feature type="compositionally biased region" description="Polar residues" evidence="1">
    <location>
        <begin position="418"/>
        <end position="427"/>
    </location>
</feature>
<feature type="compositionally biased region" description="Gly residues" evidence="1">
    <location>
        <begin position="233"/>
        <end position="242"/>
    </location>
</feature>
<feature type="compositionally biased region" description="Basic and acidic residues" evidence="1">
    <location>
        <begin position="249"/>
        <end position="276"/>
    </location>
</feature>
<name>A0A9P8WLR2_9HYPO</name>
<dbReference type="EMBL" id="JAGPYM010000001">
    <property type="protein sequence ID" value="KAH6900726.1"/>
    <property type="molecule type" value="Genomic_DNA"/>
</dbReference>
<dbReference type="OrthoDB" id="5386574at2759"/>
<proteinExistence type="predicted"/>
<feature type="compositionally biased region" description="Basic and acidic residues" evidence="1">
    <location>
        <begin position="817"/>
        <end position="877"/>
    </location>
</feature>
<gene>
    <name evidence="2" type="ORF">B0T10DRAFT_35866</name>
</gene>